<keyword evidence="3" id="KW-1185">Reference proteome</keyword>
<evidence type="ECO:0000256" key="1">
    <source>
        <dbReference type="SAM" id="MobiDB-lite"/>
    </source>
</evidence>
<dbReference type="InterPro" id="IPR032675">
    <property type="entry name" value="LRR_dom_sf"/>
</dbReference>
<dbReference type="SUPFAM" id="SSF52047">
    <property type="entry name" value="RNI-like"/>
    <property type="match status" value="1"/>
</dbReference>
<feature type="compositionally biased region" description="Basic and acidic residues" evidence="1">
    <location>
        <begin position="522"/>
        <end position="532"/>
    </location>
</feature>
<dbReference type="AlphaFoldDB" id="A0A197JHR9"/>
<feature type="region of interest" description="Disordered" evidence="1">
    <location>
        <begin position="522"/>
        <end position="548"/>
    </location>
</feature>
<feature type="compositionally biased region" description="Basic and acidic residues" evidence="1">
    <location>
        <begin position="446"/>
        <end position="459"/>
    </location>
</feature>
<name>A0A197JHR9_9FUNG</name>
<evidence type="ECO:0000313" key="3">
    <source>
        <dbReference type="Proteomes" id="UP000078512"/>
    </source>
</evidence>
<feature type="region of interest" description="Disordered" evidence="1">
    <location>
        <begin position="446"/>
        <end position="468"/>
    </location>
</feature>
<dbReference type="OrthoDB" id="2384330at2759"/>
<sequence length="548" mass="63629">MNTHPLFLYETVLAIGQFIPLWESNTDFDDDDLWLFKPKDLLAAISVNRLFRATLTPLLWSVYVESAVKSLACPKFVRCCLYRHYISIDIVEKNSSYIRFLDLSSFLPRSDRKVELLDFNCSRLQELHLNASVSCAWAKRLILANPDLRVLHWTREKISREDFGDFESVLSLRRLRYLALHDWSLYIPQLYSVLANNAEHLEELRLIRCNSTVPKRLKQDEKGKVHITYMNPRDSRVEELQPMKRMCWRIRLAKLKTLHLDVETCVFPLTLYWLVNVAPALETVVFGALKHNTSKALSRILRRSCPRLRSIKQGRIWMWEGNIIPPKFRDYTLHLVSACAPGHLAHASLDVWRIDNTFVEAISVHLDSLETLELALFCNAYGKDSFNNLGTILERCGRLKHLAVHFHGQMKMYGRHPSLFLEKLATCPGLESLAFRRFILSDKDNHLHESSDDPGRDEGTSTVRITRNQELGDYEPEPYIFDRPEWRELFLGFDLDHREGVCCNRFKRLCLCIEEPEMLEFDRSGDKGNGDHEESDNTFTATGPATPF</sequence>
<proteinExistence type="predicted"/>
<accession>A0A197JHR9</accession>
<protein>
    <recommendedName>
        <fullName evidence="4">F-box domain-containing protein</fullName>
    </recommendedName>
</protein>
<evidence type="ECO:0008006" key="4">
    <source>
        <dbReference type="Google" id="ProtNLM"/>
    </source>
</evidence>
<organism evidence="2 3">
    <name type="scientific">Linnemannia elongata AG-77</name>
    <dbReference type="NCBI Taxonomy" id="1314771"/>
    <lineage>
        <taxon>Eukaryota</taxon>
        <taxon>Fungi</taxon>
        <taxon>Fungi incertae sedis</taxon>
        <taxon>Mucoromycota</taxon>
        <taxon>Mortierellomycotina</taxon>
        <taxon>Mortierellomycetes</taxon>
        <taxon>Mortierellales</taxon>
        <taxon>Mortierellaceae</taxon>
        <taxon>Linnemannia</taxon>
    </lineage>
</organism>
<dbReference type="Proteomes" id="UP000078512">
    <property type="component" value="Unassembled WGS sequence"/>
</dbReference>
<evidence type="ECO:0000313" key="2">
    <source>
        <dbReference type="EMBL" id="OAQ24685.1"/>
    </source>
</evidence>
<feature type="compositionally biased region" description="Polar residues" evidence="1">
    <location>
        <begin position="537"/>
        <end position="548"/>
    </location>
</feature>
<dbReference type="EMBL" id="KV442089">
    <property type="protein sequence ID" value="OAQ24685.1"/>
    <property type="molecule type" value="Genomic_DNA"/>
</dbReference>
<gene>
    <name evidence="2" type="ORF">K457DRAFT_23821</name>
</gene>
<reference evidence="2 3" key="1">
    <citation type="submission" date="2016-05" db="EMBL/GenBank/DDBJ databases">
        <title>Genome sequencing reveals origins of a unique bacterial endosymbiosis in the earliest lineages of terrestrial Fungi.</title>
        <authorList>
            <consortium name="DOE Joint Genome Institute"/>
            <person name="Uehling J."/>
            <person name="Gryganskyi A."/>
            <person name="Hameed K."/>
            <person name="Tschaplinski T."/>
            <person name="Misztal P."/>
            <person name="Wu S."/>
            <person name="Desiro A."/>
            <person name="Vande Pol N."/>
            <person name="Du Z.-Y."/>
            <person name="Zienkiewicz A."/>
            <person name="Zienkiewicz K."/>
            <person name="Morin E."/>
            <person name="Tisserant E."/>
            <person name="Splivallo R."/>
            <person name="Hainaut M."/>
            <person name="Henrissat B."/>
            <person name="Ohm R."/>
            <person name="Kuo A."/>
            <person name="Yan J."/>
            <person name="Lipzen A."/>
            <person name="Nolan M."/>
            <person name="Labutti K."/>
            <person name="Barry K."/>
            <person name="Goldstein A."/>
            <person name="Labbe J."/>
            <person name="Schadt C."/>
            <person name="Tuskan G."/>
            <person name="Grigoriev I."/>
            <person name="Martin F."/>
            <person name="Vilgalys R."/>
            <person name="Bonito G."/>
        </authorList>
    </citation>
    <scope>NUCLEOTIDE SEQUENCE [LARGE SCALE GENOMIC DNA]</scope>
    <source>
        <strain evidence="2 3">AG-77</strain>
    </source>
</reference>
<dbReference type="Gene3D" id="3.80.10.10">
    <property type="entry name" value="Ribonuclease Inhibitor"/>
    <property type="match status" value="1"/>
</dbReference>